<sequence>MMVLCRQRVWLWWKTTSTKETVKDLKFGDDLSAERRRKLEDLAGCFPSIFSDCPHSTILEKHRNEPTSSTPVWQRQYSVPYAMKQTFASSLRR</sequence>
<dbReference type="AlphaFoldDB" id="A0AAV3Y4T0"/>
<dbReference type="Proteomes" id="UP000735302">
    <property type="component" value="Unassembled WGS sequence"/>
</dbReference>
<accession>A0AAV3Y4T0</accession>
<comment type="caution">
    <text evidence="1">The sequence shown here is derived from an EMBL/GenBank/DDBJ whole genome shotgun (WGS) entry which is preliminary data.</text>
</comment>
<keyword evidence="2" id="KW-1185">Reference proteome</keyword>
<dbReference type="EMBL" id="BLXT01000474">
    <property type="protein sequence ID" value="GFN77412.1"/>
    <property type="molecule type" value="Genomic_DNA"/>
</dbReference>
<protein>
    <submittedName>
        <fullName evidence="1">Uncharacterized protein</fullName>
    </submittedName>
</protein>
<name>A0AAV3Y4T0_9GAST</name>
<proteinExistence type="predicted"/>
<reference evidence="1 2" key="1">
    <citation type="journal article" date="2021" name="Elife">
        <title>Chloroplast acquisition without the gene transfer in kleptoplastic sea slugs, Plakobranchus ocellatus.</title>
        <authorList>
            <person name="Maeda T."/>
            <person name="Takahashi S."/>
            <person name="Yoshida T."/>
            <person name="Shimamura S."/>
            <person name="Takaki Y."/>
            <person name="Nagai Y."/>
            <person name="Toyoda A."/>
            <person name="Suzuki Y."/>
            <person name="Arimoto A."/>
            <person name="Ishii H."/>
            <person name="Satoh N."/>
            <person name="Nishiyama T."/>
            <person name="Hasebe M."/>
            <person name="Maruyama T."/>
            <person name="Minagawa J."/>
            <person name="Obokata J."/>
            <person name="Shigenobu S."/>
        </authorList>
    </citation>
    <scope>NUCLEOTIDE SEQUENCE [LARGE SCALE GENOMIC DNA]</scope>
</reference>
<organism evidence="1 2">
    <name type="scientific">Plakobranchus ocellatus</name>
    <dbReference type="NCBI Taxonomy" id="259542"/>
    <lineage>
        <taxon>Eukaryota</taxon>
        <taxon>Metazoa</taxon>
        <taxon>Spiralia</taxon>
        <taxon>Lophotrochozoa</taxon>
        <taxon>Mollusca</taxon>
        <taxon>Gastropoda</taxon>
        <taxon>Heterobranchia</taxon>
        <taxon>Euthyneura</taxon>
        <taxon>Panpulmonata</taxon>
        <taxon>Sacoglossa</taxon>
        <taxon>Placobranchoidea</taxon>
        <taxon>Plakobranchidae</taxon>
        <taxon>Plakobranchus</taxon>
    </lineage>
</organism>
<gene>
    <name evidence="1" type="ORF">PoB_000391800</name>
</gene>
<evidence type="ECO:0000313" key="2">
    <source>
        <dbReference type="Proteomes" id="UP000735302"/>
    </source>
</evidence>
<evidence type="ECO:0000313" key="1">
    <source>
        <dbReference type="EMBL" id="GFN77412.1"/>
    </source>
</evidence>